<organism evidence="2 3">
    <name type="scientific">Liparis tanakae</name>
    <name type="common">Tanaka's snailfish</name>
    <dbReference type="NCBI Taxonomy" id="230148"/>
    <lineage>
        <taxon>Eukaryota</taxon>
        <taxon>Metazoa</taxon>
        <taxon>Chordata</taxon>
        <taxon>Craniata</taxon>
        <taxon>Vertebrata</taxon>
        <taxon>Euteleostomi</taxon>
        <taxon>Actinopterygii</taxon>
        <taxon>Neopterygii</taxon>
        <taxon>Teleostei</taxon>
        <taxon>Neoteleostei</taxon>
        <taxon>Acanthomorphata</taxon>
        <taxon>Eupercaria</taxon>
        <taxon>Perciformes</taxon>
        <taxon>Cottioidei</taxon>
        <taxon>Cottales</taxon>
        <taxon>Liparidae</taxon>
        <taxon>Liparis</taxon>
    </lineage>
</organism>
<dbReference type="Proteomes" id="UP000314294">
    <property type="component" value="Unassembled WGS sequence"/>
</dbReference>
<accession>A0A4Z2J6J1</accession>
<dbReference type="AlphaFoldDB" id="A0A4Z2J6J1"/>
<sequence length="97" mass="10890">MEKMTLMQQAIRGKLRQHQENTEVTYRNRRVKNAFQQHDSAAGTLPWDQGLTKPPLHDVSRRLVGEDGASALSIHHASIQLSPLQCHSDILATQASH</sequence>
<comment type="caution">
    <text evidence="2">The sequence shown here is derived from an EMBL/GenBank/DDBJ whole genome shotgun (WGS) entry which is preliminary data.</text>
</comment>
<reference evidence="2 3" key="1">
    <citation type="submission" date="2019-03" db="EMBL/GenBank/DDBJ databases">
        <title>First draft genome of Liparis tanakae, snailfish: a comprehensive survey of snailfish specific genes.</title>
        <authorList>
            <person name="Kim W."/>
            <person name="Song I."/>
            <person name="Jeong J.-H."/>
            <person name="Kim D."/>
            <person name="Kim S."/>
            <person name="Ryu S."/>
            <person name="Song J.Y."/>
            <person name="Lee S.K."/>
        </authorList>
    </citation>
    <scope>NUCLEOTIDE SEQUENCE [LARGE SCALE GENOMIC DNA]</scope>
    <source>
        <tissue evidence="2">Muscle</tissue>
    </source>
</reference>
<feature type="region of interest" description="Disordered" evidence="1">
    <location>
        <begin position="1"/>
        <end position="23"/>
    </location>
</feature>
<name>A0A4Z2J6J1_9TELE</name>
<evidence type="ECO:0000313" key="3">
    <source>
        <dbReference type="Proteomes" id="UP000314294"/>
    </source>
</evidence>
<evidence type="ECO:0000256" key="1">
    <source>
        <dbReference type="SAM" id="MobiDB-lite"/>
    </source>
</evidence>
<proteinExistence type="predicted"/>
<gene>
    <name evidence="2" type="ORF">EYF80_004043</name>
</gene>
<protein>
    <submittedName>
        <fullName evidence="2">Uncharacterized protein</fullName>
    </submittedName>
</protein>
<evidence type="ECO:0000313" key="2">
    <source>
        <dbReference type="EMBL" id="TNN85796.1"/>
    </source>
</evidence>
<keyword evidence="3" id="KW-1185">Reference proteome</keyword>
<dbReference type="EMBL" id="SRLO01000019">
    <property type="protein sequence ID" value="TNN85796.1"/>
    <property type="molecule type" value="Genomic_DNA"/>
</dbReference>